<evidence type="ECO:0000313" key="3">
    <source>
        <dbReference type="Proteomes" id="UP000002279"/>
    </source>
</evidence>
<dbReference type="Ensembl" id="ENSOANT00000053151.1">
    <property type="protein sequence ID" value="ENSOANP00000039265.1"/>
    <property type="gene ID" value="ENSOANG00000047121.1"/>
</dbReference>
<protein>
    <submittedName>
        <fullName evidence="2">Uncharacterized protein</fullName>
    </submittedName>
</protein>
<evidence type="ECO:0000256" key="1">
    <source>
        <dbReference type="SAM" id="MobiDB-lite"/>
    </source>
</evidence>
<organism evidence="2 3">
    <name type="scientific">Ornithorhynchus anatinus</name>
    <name type="common">Duckbill platypus</name>
    <dbReference type="NCBI Taxonomy" id="9258"/>
    <lineage>
        <taxon>Eukaryota</taxon>
        <taxon>Metazoa</taxon>
        <taxon>Chordata</taxon>
        <taxon>Craniata</taxon>
        <taxon>Vertebrata</taxon>
        <taxon>Euteleostomi</taxon>
        <taxon>Mammalia</taxon>
        <taxon>Monotremata</taxon>
        <taxon>Ornithorhynchidae</taxon>
        <taxon>Ornithorhynchus</taxon>
    </lineage>
</organism>
<feature type="region of interest" description="Disordered" evidence="1">
    <location>
        <begin position="185"/>
        <end position="222"/>
    </location>
</feature>
<feature type="compositionally biased region" description="Gly residues" evidence="1">
    <location>
        <begin position="200"/>
        <end position="215"/>
    </location>
</feature>
<dbReference type="Proteomes" id="UP000002279">
    <property type="component" value="Chromosome X1"/>
</dbReference>
<reference evidence="2 3" key="1">
    <citation type="journal article" date="2008" name="Nature">
        <title>Genome analysis of the platypus reveals unique signatures of evolution.</title>
        <authorList>
            <person name="Warren W.C."/>
            <person name="Hillier L.W."/>
            <person name="Marshall Graves J.A."/>
            <person name="Birney E."/>
            <person name="Ponting C.P."/>
            <person name="Grutzner F."/>
            <person name="Belov K."/>
            <person name="Miller W."/>
            <person name="Clarke L."/>
            <person name="Chinwalla A.T."/>
            <person name="Yang S.P."/>
            <person name="Heger A."/>
            <person name="Locke D.P."/>
            <person name="Miethke P."/>
            <person name="Waters P.D."/>
            <person name="Veyrunes F."/>
            <person name="Fulton L."/>
            <person name="Fulton B."/>
            <person name="Graves T."/>
            <person name="Wallis J."/>
            <person name="Puente X.S."/>
            <person name="Lopez-Otin C."/>
            <person name="Ordonez G.R."/>
            <person name="Eichler E.E."/>
            <person name="Chen L."/>
            <person name="Cheng Z."/>
            <person name="Deakin J.E."/>
            <person name="Alsop A."/>
            <person name="Thompson K."/>
            <person name="Kirby P."/>
            <person name="Papenfuss A.T."/>
            <person name="Wakefield M.J."/>
            <person name="Olender T."/>
            <person name="Lancet D."/>
            <person name="Huttley G.A."/>
            <person name="Smit A.F."/>
            <person name="Pask A."/>
            <person name="Temple-Smith P."/>
            <person name="Batzer M.A."/>
            <person name="Walker J.A."/>
            <person name="Konkel M.K."/>
            <person name="Harris R.S."/>
            <person name="Whittington C.M."/>
            <person name="Wong E.S."/>
            <person name="Gemmell N.J."/>
            <person name="Buschiazzo E."/>
            <person name="Vargas Jentzsch I.M."/>
            <person name="Merkel A."/>
            <person name="Schmitz J."/>
            <person name="Zemann A."/>
            <person name="Churakov G."/>
            <person name="Kriegs J.O."/>
            <person name="Brosius J."/>
            <person name="Murchison E.P."/>
            <person name="Sachidanandam R."/>
            <person name="Smith C."/>
            <person name="Hannon G.J."/>
            <person name="Tsend-Ayush E."/>
            <person name="McMillan D."/>
            <person name="Attenborough R."/>
            <person name="Rens W."/>
            <person name="Ferguson-Smith M."/>
            <person name="Lefevre C.M."/>
            <person name="Sharp J.A."/>
            <person name="Nicholas K.R."/>
            <person name="Ray D.A."/>
            <person name="Kube M."/>
            <person name="Reinhardt R."/>
            <person name="Pringle T.H."/>
            <person name="Taylor J."/>
            <person name="Jones R.C."/>
            <person name="Nixon B."/>
            <person name="Dacheux J.L."/>
            <person name="Niwa H."/>
            <person name="Sekita Y."/>
            <person name="Huang X."/>
            <person name="Stark A."/>
            <person name="Kheradpour P."/>
            <person name="Kellis M."/>
            <person name="Flicek P."/>
            <person name="Chen Y."/>
            <person name="Webber C."/>
            <person name="Hardison R."/>
            <person name="Nelson J."/>
            <person name="Hallsworth-Pepin K."/>
            <person name="Delehaunty K."/>
            <person name="Markovic C."/>
            <person name="Minx P."/>
            <person name="Feng Y."/>
            <person name="Kremitzki C."/>
            <person name="Mitreva M."/>
            <person name="Glasscock J."/>
            <person name="Wylie T."/>
            <person name="Wohldmann P."/>
            <person name="Thiru P."/>
            <person name="Nhan M.N."/>
            <person name="Pohl C.S."/>
            <person name="Smith S.M."/>
            <person name="Hou S."/>
            <person name="Nefedov M."/>
            <person name="de Jong P.J."/>
            <person name="Renfree M.B."/>
            <person name="Mardis E.R."/>
            <person name="Wilson R.K."/>
        </authorList>
    </citation>
    <scope>NUCLEOTIDE SEQUENCE [LARGE SCALE GENOMIC DNA]</scope>
    <source>
        <strain evidence="2 3">Glennie</strain>
    </source>
</reference>
<gene>
    <name evidence="2" type="primary">REX1BD</name>
</gene>
<name>A0A6I8NDZ7_ORNAN</name>
<reference evidence="2" key="2">
    <citation type="submission" date="2025-08" db="UniProtKB">
        <authorList>
            <consortium name="Ensembl"/>
        </authorList>
    </citation>
    <scope>IDENTIFICATION</scope>
    <source>
        <strain evidence="2">Glennie</strain>
    </source>
</reference>
<dbReference type="Pfam" id="PF14966">
    <property type="entry name" value="DNA_repr_REX1B"/>
    <property type="match status" value="1"/>
</dbReference>
<dbReference type="InterPro" id="IPR039491">
    <property type="entry name" value="REX1-B"/>
</dbReference>
<feature type="region of interest" description="Disordered" evidence="1">
    <location>
        <begin position="119"/>
        <end position="156"/>
    </location>
</feature>
<dbReference type="PANTHER" id="PTHR28309">
    <property type="entry name" value="REQUIRED FOR EXCISION 1-B DOMAIN-CONTAINING PROTEIN"/>
    <property type="match status" value="1"/>
</dbReference>
<accession>A0A6I8NDZ7</accession>
<dbReference type="Bgee" id="ENSOANG00000047121">
    <property type="expression patterns" value="Expressed in endometrium and 7 other cell types or tissues"/>
</dbReference>
<dbReference type="PANTHER" id="PTHR28309:SF1">
    <property type="entry name" value="REQUIRED FOR EXCISION 1-B DOMAIN-CONTAINING PROTEIN"/>
    <property type="match status" value="1"/>
</dbReference>
<evidence type="ECO:0000313" key="2">
    <source>
        <dbReference type="Ensembl" id="ENSOANP00000039265.1"/>
    </source>
</evidence>
<proteinExistence type="predicted"/>
<dbReference type="AlphaFoldDB" id="A0A6I8NDZ7"/>
<dbReference type="InParanoid" id="A0A6I8NDZ7"/>
<sequence>MGFYGGWLGRHGPEGWRRPTRRRGHRAYLNSAPHYDFPRYRQLVHEVTEAFASISQEVLEIQDQLRGSQGRPDLAQHLTLLQDKERERLELVSTCPAFCGPSHRPGIWLPHGPPVPPSQWPAIKLAPGPRPRPLSSEPEASRLAGGPRSSGPRKGYGAEACFQGGCPRRVGGGWVFQGQFRAQLLPSLPPDSSHAAGPAEGPGGAGGRGSPGGGARAQEQDN</sequence>
<keyword evidence="3" id="KW-1185">Reference proteome</keyword>
<reference evidence="2" key="3">
    <citation type="submission" date="2025-09" db="UniProtKB">
        <authorList>
            <consortium name="Ensembl"/>
        </authorList>
    </citation>
    <scope>IDENTIFICATION</scope>
    <source>
        <strain evidence="2">Glennie</strain>
    </source>
</reference>